<name>A0A2U2ASR8_9GAMM</name>
<sequence length="566" mass="59124">MNRIYRVVWCHVRNIYVVASELASRKKVKSSKTVNVKKRILLGAAFVTSATIGSFSHAEDVFILNENKKEISLNQSIFEQDQEEVAFILGINAKAEKIISKDGLKDNIDAIILGNDAVVKDERSIAIGNKTESTLDSIVLGYGAEASSFLKDPQGPTDKSYGMIAIGSYSFAEGKTATALGFRSKAVGTSSSAIGGGAVAVGEYSTAIGGTSLAKGNNTVAIGVDSITDGDSSVAIGMGAKASGSSSTAFGTNAESQGYASVAVGTDSIAVDHYTVSFGHDYIPARKDEYGDEIAEKKELNRRLVHVDKGLITETSTDAINGSQLYLTNKLTVDALGGGAQLDEKGTIKLPNYKFKDESQHNNVGDALTNLDTRINEGLTFAGNAGFVNKKLGETLTIKGGLADGAEATAENLRVDVNEKNELVIKMSKDLKGLENIVVGSDGKDGKAGVSINGKDGSIGLTGPAGKDGKPGASTTITVIKDGKPGVDGKDGETEVRVVYKDKNGDQQQIANLNDGLKFAGDNPNVKGGVKLNEVVNLKGGAEGDLTDNNIGVVADIDEKGMLKSL</sequence>
<reference evidence="3" key="1">
    <citation type="journal article" date="2018" name="Genome Announc.">
        <title>Ignatzschineria cameli sp. nov., isolated from necrotic foot tissue of dromedaries (Camelus dromedarius) and associated maggots (Wohlfahrtia species) in Dubai.</title>
        <authorList>
            <person name="Tsang C.C."/>
            <person name="Tang J.Y."/>
            <person name="Fong J.Y."/>
            <person name="Kinne J."/>
            <person name="Lee H.H."/>
            <person name="Joseph M."/>
            <person name="Jose S."/>
            <person name="Schuster R.K."/>
            <person name="Tang Y."/>
            <person name="Sivakumar S."/>
            <person name="Chen J.H."/>
            <person name="Teng J.L."/>
            <person name="Lau S.K."/>
            <person name="Wernery U."/>
            <person name="Woo P.C."/>
        </authorList>
    </citation>
    <scope>NUCLEOTIDE SEQUENCE</scope>
    <source>
        <strain evidence="3">UAE-HKU57</strain>
        <strain evidence="4">UAE-HKU58</strain>
    </source>
</reference>
<evidence type="ECO:0000313" key="4">
    <source>
        <dbReference type="EMBL" id="PWD93976.1"/>
    </source>
</evidence>
<dbReference type="Gene3D" id="2.150.10.10">
    <property type="entry name" value="Serralysin-like metalloprotease, C-terminal"/>
    <property type="match status" value="1"/>
</dbReference>
<feature type="domain" description="ESPR" evidence="2">
    <location>
        <begin position="1"/>
        <end position="48"/>
    </location>
</feature>
<dbReference type="SUPFAM" id="SSF101967">
    <property type="entry name" value="Adhesin YadA, collagen-binding domain"/>
    <property type="match status" value="1"/>
</dbReference>
<feature type="domain" description="Trimeric autotransporter adhesin YadA-like head" evidence="1">
    <location>
        <begin position="164"/>
        <end position="184"/>
    </location>
</feature>
<feature type="non-terminal residue" evidence="3">
    <location>
        <position position="566"/>
    </location>
</feature>
<dbReference type="InterPro" id="IPR011049">
    <property type="entry name" value="Serralysin-like_metalloprot_C"/>
</dbReference>
<gene>
    <name evidence="3" type="ORF">DC077_05240</name>
    <name evidence="4" type="ORF">DC078_00005</name>
</gene>
<dbReference type="AlphaFoldDB" id="A0A2U2ASR8"/>
<dbReference type="Proteomes" id="UP000245059">
    <property type="component" value="Unassembled WGS sequence"/>
</dbReference>
<dbReference type="GO" id="GO:0019867">
    <property type="term" value="C:outer membrane"/>
    <property type="evidence" value="ECO:0007669"/>
    <property type="project" value="InterPro"/>
</dbReference>
<evidence type="ECO:0008006" key="7">
    <source>
        <dbReference type="Google" id="ProtNLM"/>
    </source>
</evidence>
<dbReference type="EMBL" id="QEWW01000002">
    <property type="protein sequence ID" value="PWD87207.1"/>
    <property type="molecule type" value="Genomic_DNA"/>
</dbReference>
<protein>
    <recommendedName>
        <fullName evidence="7">Trimeric autotransporter adhesin YadA-like head domain-containing protein</fullName>
    </recommendedName>
</protein>
<dbReference type="Gene3D" id="1.20.5.170">
    <property type="match status" value="1"/>
</dbReference>
<dbReference type="CDD" id="cd12820">
    <property type="entry name" value="LbR_YadA-like"/>
    <property type="match status" value="1"/>
</dbReference>
<dbReference type="InterPro" id="IPR008640">
    <property type="entry name" value="Adhesin_Head_dom"/>
</dbReference>
<evidence type="ECO:0000313" key="5">
    <source>
        <dbReference type="Proteomes" id="UP000245059"/>
    </source>
</evidence>
<dbReference type="Proteomes" id="UP000245217">
    <property type="component" value="Unassembled WGS sequence"/>
</dbReference>
<dbReference type="EMBL" id="QEWV01000001">
    <property type="protein sequence ID" value="PWD93976.1"/>
    <property type="molecule type" value="Genomic_DNA"/>
</dbReference>
<evidence type="ECO:0000313" key="3">
    <source>
        <dbReference type="EMBL" id="PWD87207.1"/>
    </source>
</evidence>
<dbReference type="Gene3D" id="2.60.40.4050">
    <property type="match status" value="1"/>
</dbReference>
<accession>A0A2U2ASR8</accession>
<feature type="domain" description="Trimeric autotransporter adhesin YadA-like head" evidence="1">
    <location>
        <begin position="242"/>
        <end position="268"/>
    </location>
</feature>
<proteinExistence type="predicted"/>
<dbReference type="RefSeq" id="WP_275663885.1">
    <property type="nucleotide sequence ID" value="NZ_QEWS01000001.1"/>
</dbReference>
<organism evidence="3 5">
    <name type="scientific">Ignatzschineria cameli</name>
    <dbReference type="NCBI Taxonomy" id="2182793"/>
    <lineage>
        <taxon>Bacteria</taxon>
        <taxon>Pseudomonadati</taxon>
        <taxon>Pseudomonadota</taxon>
        <taxon>Gammaproteobacteria</taxon>
        <taxon>Cardiobacteriales</taxon>
        <taxon>Ignatzschineriaceae</taxon>
        <taxon>Ignatzschineria</taxon>
    </lineage>
</organism>
<dbReference type="Pfam" id="PF13018">
    <property type="entry name" value="ESPR"/>
    <property type="match status" value="1"/>
</dbReference>
<feature type="domain" description="Trimeric autotransporter adhesin YadA-like head" evidence="1">
    <location>
        <begin position="113"/>
        <end position="130"/>
    </location>
</feature>
<evidence type="ECO:0000313" key="6">
    <source>
        <dbReference type="Proteomes" id="UP000245217"/>
    </source>
</evidence>
<reference evidence="5 6" key="2">
    <citation type="submission" date="2018-05" db="EMBL/GenBank/DDBJ databases">
        <title>Ignatzschineria dubaiensis sp. nov., isolated from necrotic foot tissues of dromedaries (Camelus dromedarius) and associated maggots in Dubai, United Arab Emirates.</title>
        <authorList>
            <person name="Tsang C.C."/>
            <person name="Tang J.Y.M."/>
            <person name="Fong J.Y.H."/>
            <person name="Kinne J."/>
            <person name="Lee H.H."/>
            <person name="Joseph M."/>
            <person name="Jose S."/>
            <person name="Schuster R.K."/>
            <person name="Tang Y."/>
            <person name="Sivakumar S."/>
            <person name="Chen J.H.K."/>
            <person name="Teng J.L.L."/>
            <person name="Lau S.K.P."/>
            <person name="Wernery U."/>
            <person name="Woo P.C.Y."/>
        </authorList>
    </citation>
    <scope>NUCLEOTIDE SEQUENCE [LARGE SCALE GENOMIC DNA]</scope>
    <source>
        <strain evidence="5">UAE-HKU57</strain>
        <strain evidence="6">UAE-HKU58</strain>
    </source>
</reference>
<evidence type="ECO:0000259" key="2">
    <source>
        <dbReference type="Pfam" id="PF13018"/>
    </source>
</evidence>
<feature type="domain" description="Trimeric autotransporter adhesin YadA-like head" evidence="1">
    <location>
        <begin position="186"/>
        <end position="210"/>
    </location>
</feature>
<dbReference type="Pfam" id="PF05658">
    <property type="entry name" value="YadA_head"/>
    <property type="match status" value="5"/>
</dbReference>
<dbReference type="InterPro" id="IPR024973">
    <property type="entry name" value="ESPR"/>
</dbReference>
<evidence type="ECO:0000259" key="1">
    <source>
        <dbReference type="Pfam" id="PF05658"/>
    </source>
</evidence>
<feature type="domain" description="Trimeric autotransporter adhesin YadA-like head" evidence="1">
    <location>
        <begin position="214"/>
        <end position="240"/>
    </location>
</feature>
<keyword evidence="6" id="KW-1185">Reference proteome</keyword>
<comment type="caution">
    <text evidence="3">The sequence shown here is derived from an EMBL/GenBank/DDBJ whole genome shotgun (WGS) entry which is preliminary data.</text>
</comment>